<name>K4PC71_9PSEU</name>
<accession>K4PC71</accession>
<feature type="domain" description="CASTOR ACT" evidence="1">
    <location>
        <begin position="92"/>
        <end position="148"/>
    </location>
</feature>
<protein>
    <recommendedName>
        <fullName evidence="1">CASTOR ACT domain-containing protein</fullName>
    </recommendedName>
</protein>
<evidence type="ECO:0000313" key="2">
    <source>
        <dbReference type="EMBL" id="AFV52206.1"/>
    </source>
</evidence>
<dbReference type="SUPFAM" id="SSF55021">
    <property type="entry name" value="ACT-like"/>
    <property type="match status" value="1"/>
</dbReference>
<dbReference type="InterPro" id="IPR027795">
    <property type="entry name" value="CASTOR_ACT_dom"/>
</dbReference>
<reference evidence="2" key="1">
    <citation type="journal article" date="2013" name="Proc. Natl. Acad. Sci. U.S.A.">
        <title>A new member of the 4-methylideneimidazole-5-one-containing aminomutase family from the enediyne kedarcidin biosynthetic pathway.</title>
        <authorList>
            <person name="Huang S.X."/>
            <person name="Lohman J.R."/>
            <person name="Huang T."/>
            <person name="Shen B."/>
        </authorList>
    </citation>
    <scope>NUCLEOTIDE SEQUENCE</scope>
    <source>
        <strain evidence="2">ATCC 53650</strain>
    </source>
</reference>
<dbReference type="AlphaFoldDB" id="K4PC71"/>
<dbReference type="EMBL" id="JX679499">
    <property type="protein sequence ID" value="AFV52206.1"/>
    <property type="molecule type" value="Genomic_DNA"/>
</dbReference>
<evidence type="ECO:0000259" key="1">
    <source>
        <dbReference type="Pfam" id="PF13840"/>
    </source>
</evidence>
<organism evidence="2">
    <name type="scientific">Streptoalloteichus sp. ATCC 53650</name>
    <dbReference type="NCBI Taxonomy" id="756733"/>
    <lineage>
        <taxon>Bacteria</taxon>
        <taxon>Bacillati</taxon>
        <taxon>Actinomycetota</taxon>
        <taxon>Actinomycetes</taxon>
        <taxon>Pseudonocardiales</taxon>
        <taxon>Pseudonocardiaceae</taxon>
        <taxon>Streptoalloteichus</taxon>
    </lineage>
</organism>
<dbReference type="InterPro" id="IPR045865">
    <property type="entry name" value="ACT-like_dom_sf"/>
</dbReference>
<dbReference type="Gene3D" id="3.30.2130.10">
    <property type="entry name" value="VC0802-like"/>
    <property type="match status" value="1"/>
</dbReference>
<dbReference type="Pfam" id="PF13840">
    <property type="entry name" value="ACT_7"/>
    <property type="match status" value="1"/>
</dbReference>
<sequence length="182" mass="18762">MADVAGPLGERAVFTDLTHDLTGTAITVRTDGPGDVPAALAAAGAIADLLTAWPSASGFETRFVVPRDRLAAVLAALAAAGRRDVRVVEVVRLAVHGIGIRVEPAVVARIRWALGAAGVDVLAASVSNRRITVVCPEGQLNAAIGALRGTFAPESLAGTLRDVEVTRVERRTTEDAAARVGE</sequence>
<dbReference type="SMR" id="K4PC71"/>
<proteinExistence type="predicted"/>